<accession>A0A6A5V8R7</accession>
<evidence type="ECO:0000313" key="3">
    <source>
        <dbReference type="Proteomes" id="UP000800036"/>
    </source>
</evidence>
<keyword evidence="3" id="KW-1185">Reference proteome</keyword>
<name>A0A6A5V8R7_9PLEO</name>
<dbReference type="EMBL" id="ML976682">
    <property type="protein sequence ID" value="KAF1973238.1"/>
    <property type="molecule type" value="Genomic_DNA"/>
</dbReference>
<feature type="compositionally biased region" description="Low complexity" evidence="1">
    <location>
        <begin position="67"/>
        <end position="78"/>
    </location>
</feature>
<proteinExistence type="predicted"/>
<feature type="compositionally biased region" description="Basic and acidic residues" evidence="1">
    <location>
        <begin position="23"/>
        <end position="43"/>
    </location>
</feature>
<dbReference type="Proteomes" id="UP000800036">
    <property type="component" value="Unassembled WGS sequence"/>
</dbReference>
<dbReference type="AlphaFoldDB" id="A0A6A5V8R7"/>
<feature type="compositionally biased region" description="Low complexity" evidence="1">
    <location>
        <begin position="111"/>
        <end position="126"/>
    </location>
</feature>
<feature type="region of interest" description="Disordered" evidence="1">
    <location>
        <begin position="1"/>
        <end position="156"/>
    </location>
</feature>
<sequence length="273" mass="29601">MPRFKRYLSPQPTETRRKRRAGTPKDRKAEKLIARQRSSHLEDTVVDTAGEGPGSLQTKSKAEDARSSSLSSPSSLIAPPSPWLADRGPHRSENTTTSMDKARSGDSVLETTSDPGTPSPRPRSTTANTGLGEDRSQEQQISTNLAKASASRKGPLFPDNTISSLERRFLPLQPNALASVPTTRSVPAARLALPPVATVFQHAPTYAPASYRPVVAPARANPGGLATSMALATPEQQLDLANRITYYTQNYLSTTEKNPLLIMRDIRNLSDAY</sequence>
<organism evidence="2 3">
    <name type="scientific">Bimuria novae-zelandiae CBS 107.79</name>
    <dbReference type="NCBI Taxonomy" id="1447943"/>
    <lineage>
        <taxon>Eukaryota</taxon>
        <taxon>Fungi</taxon>
        <taxon>Dikarya</taxon>
        <taxon>Ascomycota</taxon>
        <taxon>Pezizomycotina</taxon>
        <taxon>Dothideomycetes</taxon>
        <taxon>Pleosporomycetidae</taxon>
        <taxon>Pleosporales</taxon>
        <taxon>Massarineae</taxon>
        <taxon>Didymosphaeriaceae</taxon>
        <taxon>Bimuria</taxon>
    </lineage>
</organism>
<reference evidence="2" key="1">
    <citation type="journal article" date="2020" name="Stud. Mycol.">
        <title>101 Dothideomycetes genomes: a test case for predicting lifestyles and emergence of pathogens.</title>
        <authorList>
            <person name="Haridas S."/>
            <person name="Albert R."/>
            <person name="Binder M."/>
            <person name="Bloem J."/>
            <person name="Labutti K."/>
            <person name="Salamov A."/>
            <person name="Andreopoulos B."/>
            <person name="Baker S."/>
            <person name="Barry K."/>
            <person name="Bills G."/>
            <person name="Bluhm B."/>
            <person name="Cannon C."/>
            <person name="Castanera R."/>
            <person name="Culley D."/>
            <person name="Daum C."/>
            <person name="Ezra D."/>
            <person name="Gonzalez J."/>
            <person name="Henrissat B."/>
            <person name="Kuo A."/>
            <person name="Liang C."/>
            <person name="Lipzen A."/>
            <person name="Lutzoni F."/>
            <person name="Magnuson J."/>
            <person name="Mondo S."/>
            <person name="Nolan M."/>
            <person name="Ohm R."/>
            <person name="Pangilinan J."/>
            <person name="Park H.-J."/>
            <person name="Ramirez L."/>
            <person name="Alfaro M."/>
            <person name="Sun H."/>
            <person name="Tritt A."/>
            <person name="Yoshinaga Y."/>
            <person name="Zwiers L.-H."/>
            <person name="Turgeon B."/>
            <person name="Goodwin S."/>
            <person name="Spatafora J."/>
            <person name="Crous P."/>
            <person name="Grigoriev I."/>
        </authorList>
    </citation>
    <scope>NUCLEOTIDE SEQUENCE</scope>
    <source>
        <strain evidence="2">CBS 107.79</strain>
    </source>
</reference>
<gene>
    <name evidence="2" type="ORF">BU23DRAFT_568535</name>
</gene>
<evidence type="ECO:0000256" key="1">
    <source>
        <dbReference type="SAM" id="MobiDB-lite"/>
    </source>
</evidence>
<protein>
    <submittedName>
        <fullName evidence="2">Uncharacterized protein</fullName>
    </submittedName>
</protein>
<evidence type="ECO:0000313" key="2">
    <source>
        <dbReference type="EMBL" id="KAF1973238.1"/>
    </source>
</evidence>